<feature type="region of interest" description="Disordered" evidence="1">
    <location>
        <begin position="1"/>
        <end position="98"/>
    </location>
</feature>
<feature type="compositionally biased region" description="Low complexity" evidence="1">
    <location>
        <begin position="8"/>
        <end position="22"/>
    </location>
</feature>
<evidence type="ECO:0000313" key="2">
    <source>
        <dbReference type="EMBL" id="KAL0189540.1"/>
    </source>
</evidence>
<keyword evidence="3" id="KW-1185">Reference proteome</keyword>
<proteinExistence type="predicted"/>
<dbReference type="Proteomes" id="UP001529510">
    <property type="component" value="Unassembled WGS sequence"/>
</dbReference>
<dbReference type="AlphaFoldDB" id="A0ABD0QTJ8"/>
<accession>A0ABD0QTJ8</accession>
<gene>
    <name evidence="2" type="ORF">M9458_016639</name>
</gene>
<feature type="compositionally biased region" description="Polar residues" evidence="1">
    <location>
        <begin position="32"/>
        <end position="43"/>
    </location>
</feature>
<feature type="non-terminal residue" evidence="2">
    <location>
        <position position="98"/>
    </location>
</feature>
<feature type="non-terminal residue" evidence="2">
    <location>
        <position position="1"/>
    </location>
</feature>
<feature type="compositionally biased region" description="Polar residues" evidence="1">
    <location>
        <begin position="58"/>
        <end position="70"/>
    </location>
</feature>
<name>A0ABD0QTJ8_CIRMR</name>
<organism evidence="2 3">
    <name type="scientific">Cirrhinus mrigala</name>
    <name type="common">Mrigala</name>
    <dbReference type="NCBI Taxonomy" id="683832"/>
    <lineage>
        <taxon>Eukaryota</taxon>
        <taxon>Metazoa</taxon>
        <taxon>Chordata</taxon>
        <taxon>Craniata</taxon>
        <taxon>Vertebrata</taxon>
        <taxon>Euteleostomi</taxon>
        <taxon>Actinopterygii</taxon>
        <taxon>Neopterygii</taxon>
        <taxon>Teleostei</taxon>
        <taxon>Ostariophysi</taxon>
        <taxon>Cypriniformes</taxon>
        <taxon>Cyprinidae</taxon>
        <taxon>Labeoninae</taxon>
        <taxon>Labeonini</taxon>
        <taxon>Cirrhinus</taxon>
    </lineage>
</organism>
<dbReference type="EMBL" id="JAMKFB020000007">
    <property type="protein sequence ID" value="KAL0189540.1"/>
    <property type="molecule type" value="Genomic_DNA"/>
</dbReference>
<evidence type="ECO:0000256" key="1">
    <source>
        <dbReference type="SAM" id="MobiDB-lite"/>
    </source>
</evidence>
<evidence type="ECO:0000313" key="3">
    <source>
        <dbReference type="Proteomes" id="UP001529510"/>
    </source>
</evidence>
<reference evidence="2 3" key="1">
    <citation type="submission" date="2024-05" db="EMBL/GenBank/DDBJ databases">
        <title>Genome sequencing and assembly of Indian major carp, Cirrhinus mrigala (Hamilton, 1822).</title>
        <authorList>
            <person name="Mohindra V."/>
            <person name="Chowdhury L.M."/>
            <person name="Lal K."/>
            <person name="Jena J.K."/>
        </authorList>
    </citation>
    <scope>NUCLEOTIDE SEQUENCE [LARGE SCALE GENOMIC DNA]</scope>
    <source>
        <strain evidence="2">CM1030</strain>
        <tissue evidence="2">Blood</tissue>
    </source>
</reference>
<comment type="caution">
    <text evidence="2">The sequence shown here is derived from an EMBL/GenBank/DDBJ whole genome shotgun (WGS) entry which is preliminary data.</text>
</comment>
<sequence length="98" mass="10903">ARLQRTPSSTSEDSLKLQSSSSIEREIWEGDLSSSPRKNSLSRMDSKQKGRSLFSLGGKTQSLEGQNQIPTRLLQLASSKEKKDKKKKKSKSQPPQDA</sequence>
<protein>
    <submittedName>
        <fullName evidence="2">Uncharacterized protein</fullName>
    </submittedName>
</protein>